<evidence type="ECO:0000313" key="3">
    <source>
        <dbReference type="Proteomes" id="UP001204615"/>
    </source>
</evidence>
<dbReference type="Gene3D" id="1.25.40.10">
    <property type="entry name" value="Tetratricopeptide repeat domain"/>
    <property type="match status" value="1"/>
</dbReference>
<dbReference type="Gene3D" id="3.40.50.300">
    <property type="entry name" value="P-loop containing nucleotide triphosphate hydrolases"/>
    <property type="match status" value="1"/>
</dbReference>
<dbReference type="InterPro" id="IPR027417">
    <property type="entry name" value="P-loop_NTPase"/>
</dbReference>
<dbReference type="PANTHER" id="PTHR12788:SF10">
    <property type="entry name" value="PROTEIN-TYROSINE SULFOTRANSFERASE"/>
    <property type="match status" value="1"/>
</dbReference>
<evidence type="ECO:0000313" key="2">
    <source>
        <dbReference type="EMBL" id="MCP1372715.1"/>
    </source>
</evidence>
<name>A0ABT1F5V3_9GAMM</name>
<dbReference type="EMBL" id="JAMZEK010000001">
    <property type="protein sequence ID" value="MCP1372715.1"/>
    <property type="molecule type" value="Genomic_DNA"/>
</dbReference>
<keyword evidence="1" id="KW-0808">Transferase</keyword>
<dbReference type="RefSeq" id="WP_253564374.1">
    <property type="nucleotide sequence ID" value="NZ_JAMZEK010000001.1"/>
</dbReference>
<evidence type="ECO:0000256" key="1">
    <source>
        <dbReference type="ARBA" id="ARBA00022679"/>
    </source>
</evidence>
<proteinExistence type="predicted"/>
<dbReference type="Pfam" id="PF13469">
    <property type="entry name" value="Sulfotransfer_3"/>
    <property type="match status" value="1"/>
</dbReference>
<gene>
    <name evidence="2" type="ORF">NC595_01410</name>
</gene>
<sequence length="496" mass="54994">MLREGGEDAAVRADLAAVLMAGGRLRGAIGQWLRAAELASAQPAVMLTLARHLYFAGELQAARGCLARISWEEVGAPATLAEAGRMRWLLGEFGEALTLIGRSVRQGIEAPDAHYLYAMLLQFHGRVGQAEEVLLRCLRTWRRFGDAAVALVHLRPQTAADHVDRIRGLVKGLPAMPDHPVDRLALANFESALFKIHDDLGDYDQAWSHLERSNALMHRHAPYDRSGESAVVDALIGAGSGIPISAEVPDESSVGPRPVFIVGLPRSGTTLLDRMLSRHPQIASAGEINDFRRQMRWVTDVPADGVAGMLAVLERLPGTDFRLLGERYRQQTRWRAPEARYLIDKMPINFRMVPFIRRALPDAVIVHIHREPMDVCYSNLKAMLGPASAYSYDMDSLAHYHGLYRRCVGPWSGRDPGAVIDVRYEDLVRDPEPLLRNILARCGLAFVPECLQPERNEAPVATPSSSQVREPVHARSIGEWRRYAQHLGPLQRALGS</sequence>
<dbReference type="SUPFAM" id="SSF48452">
    <property type="entry name" value="TPR-like"/>
    <property type="match status" value="1"/>
</dbReference>
<dbReference type="PANTHER" id="PTHR12788">
    <property type="entry name" value="PROTEIN-TYROSINE SULFOTRANSFERASE 2"/>
    <property type="match status" value="1"/>
</dbReference>
<dbReference type="SUPFAM" id="SSF52540">
    <property type="entry name" value="P-loop containing nucleoside triphosphate hydrolases"/>
    <property type="match status" value="1"/>
</dbReference>
<dbReference type="Proteomes" id="UP001204615">
    <property type="component" value="Unassembled WGS sequence"/>
</dbReference>
<comment type="caution">
    <text evidence="2">The sequence shown here is derived from an EMBL/GenBank/DDBJ whole genome shotgun (WGS) entry which is preliminary data.</text>
</comment>
<keyword evidence="3" id="KW-1185">Reference proteome</keyword>
<dbReference type="InterPro" id="IPR011990">
    <property type="entry name" value="TPR-like_helical_dom_sf"/>
</dbReference>
<accession>A0ABT1F5V3</accession>
<protein>
    <submittedName>
        <fullName evidence="2">Sulfotransferase</fullName>
    </submittedName>
</protein>
<organism evidence="2 3">
    <name type="scientific">Dyella lutea</name>
    <dbReference type="NCBI Taxonomy" id="2950441"/>
    <lineage>
        <taxon>Bacteria</taxon>
        <taxon>Pseudomonadati</taxon>
        <taxon>Pseudomonadota</taxon>
        <taxon>Gammaproteobacteria</taxon>
        <taxon>Lysobacterales</taxon>
        <taxon>Rhodanobacteraceae</taxon>
        <taxon>Dyella</taxon>
    </lineage>
</organism>
<reference evidence="2 3" key="1">
    <citation type="submission" date="2022-06" db="EMBL/GenBank/DDBJ databases">
        <title>Dyella sp. Sa strain:Sa Genome sequencing.</title>
        <authorList>
            <person name="Park S."/>
        </authorList>
    </citation>
    <scope>NUCLEOTIDE SEQUENCE [LARGE SCALE GENOMIC DNA]</scope>
    <source>
        <strain evidence="2 3">Sa</strain>
    </source>
</reference>
<dbReference type="InterPro" id="IPR026634">
    <property type="entry name" value="TPST-like"/>
</dbReference>